<evidence type="ECO:0000313" key="2">
    <source>
        <dbReference type="Proteomes" id="UP001497680"/>
    </source>
</evidence>
<reference evidence="1 2" key="1">
    <citation type="journal article" date="2022" name="New Phytol.">
        <title>Ecological generalism drives hyperdiversity of secondary metabolite gene clusters in xylarialean endophytes.</title>
        <authorList>
            <person name="Franco M.E.E."/>
            <person name="Wisecaver J.H."/>
            <person name="Arnold A.E."/>
            <person name="Ju Y.M."/>
            <person name="Slot J.C."/>
            <person name="Ahrendt S."/>
            <person name="Moore L.P."/>
            <person name="Eastman K.E."/>
            <person name="Scott K."/>
            <person name="Konkel Z."/>
            <person name="Mondo S.J."/>
            <person name="Kuo A."/>
            <person name="Hayes R.D."/>
            <person name="Haridas S."/>
            <person name="Andreopoulos B."/>
            <person name="Riley R."/>
            <person name="LaButti K."/>
            <person name="Pangilinan J."/>
            <person name="Lipzen A."/>
            <person name="Amirebrahimi M."/>
            <person name="Yan J."/>
            <person name="Adam C."/>
            <person name="Keymanesh K."/>
            <person name="Ng V."/>
            <person name="Louie K."/>
            <person name="Northen T."/>
            <person name="Drula E."/>
            <person name="Henrissat B."/>
            <person name="Hsieh H.M."/>
            <person name="Youens-Clark K."/>
            <person name="Lutzoni F."/>
            <person name="Miadlikowska J."/>
            <person name="Eastwood D.C."/>
            <person name="Hamelin R.C."/>
            <person name="Grigoriev I.V."/>
            <person name="U'Ren J.M."/>
        </authorList>
    </citation>
    <scope>NUCLEOTIDE SEQUENCE [LARGE SCALE GENOMIC DNA]</scope>
    <source>
        <strain evidence="1 2">ER1909</strain>
    </source>
</reference>
<name>A0ACC0CYT0_9PEZI</name>
<keyword evidence="2" id="KW-1185">Reference proteome</keyword>
<protein>
    <submittedName>
        <fullName evidence="1">L-allo-threonine aldolase</fullName>
    </submittedName>
</protein>
<evidence type="ECO:0000313" key="1">
    <source>
        <dbReference type="EMBL" id="KAI6085255.1"/>
    </source>
</evidence>
<dbReference type="Proteomes" id="UP001497680">
    <property type="component" value="Unassembled WGS sequence"/>
</dbReference>
<gene>
    <name evidence="1" type="ORF">F4821DRAFT_152166</name>
</gene>
<dbReference type="EMBL" id="MU394327">
    <property type="protein sequence ID" value="KAI6085255.1"/>
    <property type="molecule type" value="Genomic_DNA"/>
</dbReference>
<comment type="caution">
    <text evidence="1">The sequence shown here is derived from an EMBL/GenBank/DDBJ whole genome shotgun (WGS) entry which is preliminary data.</text>
</comment>
<sequence length="414" mass="44716">METETITLEKPRLSPTITSLVDSTDAQLEERFFSSLAWSHSNESSNDFRSDFFTKPSLPMLKAIMTTSLGDGDMGEDETTNSFCRYIADLVGHDASILTLSGTMGNQVALRAALTVQPYEILTDYRAHIVNWEGGGASGVSGALIRQVVPSNGHHLTLADVKQHATLTDTYYDAPTRVISLENTLYGTIMPLSEMRAISKWARERDPPIHMHLDGARLWEAVAAGAFTLREAGECFDSMQLCFTKGLGAPIGSAVTGSTAFVRRANWARKHLGGSTRQSGVIAAPARAAVDYVFLSGKLAPAQDKARRAAALWLRLGGKLLRPAETNLVWLDLEGSGLALDEYNDAARRFDLKVGEPVHGRLAFHYQITDAAFARLCEFFRAVLPPRGGGRGGLGVVDVRSGGVANGVAVNGYS</sequence>
<proteinExistence type="predicted"/>
<accession>A0ACC0CYT0</accession>
<organism evidence="1 2">
    <name type="scientific">Hypoxylon rubiginosum</name>
    <dbReference type="NCBI Taxonomy" id="110542"/>
    <lineage>
        <taxon>Eukaryota</taxon>
        <taxon>Fungi</taxon>
        <taxon>Dikarya</taxon>
        <taxon>Ascomycota</taxon>
        <taxon>Pezizomycotina</taxon>
        <taxon>Sordariomycetes</taxon>
        <taxon>Xylariomycetidae</taxon>
        <taxon>Xylariales</taxon>
        <taxon>Hypoxylaceae</taxon>
        <taxon>Hypoxylon</taxon>
    </lineage>
</organism>